<organism evidence="2 3">
    <name type="scientific">Polarella glacialis</name>
    <name type="common">Dinoflagellate</name>
    <dbReference type="NCBI Taxonomy" id="89957"/>
    <lineage>
        <taxon>Eukaryota</taxon>
        <taxon>Sar</taxon>
        <taxon>Alveolata</taxon>
        <taxon>Dinophyceae</taxon>
        <taxon>Suessiales</taxon>
        <taxon>Suessiaceae</taxon>
        <taxon>Polarella</taxon>
    </lineage>
</organism>
<comment type="caution">
    <text evidence="2">The sequence shown here is derived from an EMBL/GenBank/DDBJ whole genome shotgun (WGS) entry which is preliminary data.</text>
</comment>
<keyword evidence="1" id="KW-0175">Coiled coil</keyword>
<feature type="coiled-coil region" evidence="1">
    <location>
        <begin position="22"/>
        <end position="63"/>
    </location>
</feature>
<evidence type="ECO:0000256" key="1">
    <source>
        <dbReference type="SAM" id="Coils"/>
    </source>
</evidence>
<evidence type="ECO:0000313" key="2">
    <source>
        <dbReference type="EMBL" id="CAE8714835.1"/>
    </source>
</evidence>
<accession>A0A813KXP2</accession>
<reference evidence="2" key="1">
    <citation type="submission" date="2021-02" db="EMBL/GenBank/DDBJ databases">
        <authorList>
            <person name="Dougan E. K."/>
            <person name="Rhodes N."/>
            <person name="Thang M."/>
            <person name="Chan C."/>
        </authorList>
    </citation>
    <scope>NUCLEOTIDE SEQUENCE</scope>
</reference>
<name>A0A813KXP2_POLGL</name>
<proteinExistence type="predicted"/>
<dbReference type="AlphaFoldDB" id="A0A813KXP2"/>
<protein>
    <submittedName>
        <fullName evidence="2">Uncharacterized protein</fullName>
    </submittedName>
</protein>
<sequence length="397" mass="44398">MADFSYAAGEARLAAAEVALTHLALKGERDELAERLRDEEEKSREAEEQAVALSQELALLSSRLTALEDGDVLHQESWMGDAQPDGLQERVEALWQDCCQARESVSLERSRRLAEAAEVSALRQKLAKFEIDADHTSWLRRQSTIQDCDQLRDRLSFEESRLLSETEEVSALRHELEWARRLASCQPEFEVVRIACTELRGRLSAQEAREAAAMEAARHAVYQEGIAIERRLTPIVEAAQQRVEDSRAECGALQQDNLHLQMELRRVRKQQALAAETSNSRAAACLALQEQAVSDRRYLGELEAECLSADRMLEQEANEEVAALRCDLAMAVAGFRREHALAQAFEHSAEANAHGFTAQRAEIAARLTSEELRSECLEALVRDLKLQIASTGSAQVH</sequence>
<evidence type="ECO:0000313" key="3">
    <source>
        <dbReference type="Proteomes" id="UP000626109"/>
    </source>
</evidence>
<dbReference type="EMBL" id="CAJNNW010032679">
    <property type="protein sequence ID" value="CAE8714835.1"/>
    <property type="molecule type" value="Genomic_DNA"/>
</dbReference>
<dbReference type="Proteomes" id="UP000626109">
    <property type="component" value="Unassembled WGS sequence"/>
</dbReference>
<gene>
    <name evidence="2" type="ORF">PGLA2088_LOCUS38214</name>
</gene>